<name>A0A5M3Z125_ASPTE</name>
<accession>A0A5M3Z125</accession>
<comment type="caution">
    <text evidence="1">The sequence shown here is derived from an EMBL/GenBank/DDBJ whole genome shotgun (WGS) entry which is preliminary data.</text>
</comment>
<protein>
    <submittedName>
        <fullName evidence="1">Uncharacterized protein</fullName>
    </submittedName>
</protein>
<sequence>MASSRDSKPRVIMNPQAHRRPAPGPVQAPRDIRQTKEYKVAARRWISTIVALPVFMYTSWVLYERTYGNKSQKRLVTPPSAKDEGDAK</sequence>
<dbReference type="OrthoDB" id="3784821at2759"/>
<proteinExistence type="predicted"/>
<dbReference type="EMBL" id="BLJY01000005">
    <property type="protein sequence ID" value="GFF16210.1"/>
    <property type="molecule type" value="Genomic_DNA"/>
</dbReference>
<evidence type="ECO:0000313" key="1">
    <source>
        <dbReference type="EMBL" id="GFF16210.1"/>
    </source>
</evidence>
<reference evidence="1 2" key="1">
    <citation type="submission" date="2020-01" db="EMBL/GenBank/DDBJ databases">
        <title>Aspergillus terreus IFO 6365 whole genome shotgun sequence.</title>
        <authorList>
            <person name="Kanamasa S."/>
            <person name="Takahashi H."/>
        </authorList>
    </citation>
    <scope>NUCLEOTIDE SEQUENCE [LARGE SCALE GENOMIC DNA]</scope>
    <source>
        <strain evidence="1 2">IFO 6365</strain>
    </source>
</reference>
<keyword evidence="2" id="KW-1185">Reference proteome</keyword>
<dbReference type="AlphaFoldDB" id="A0A5M3Z125"/>
<dbReference type="Proteomes" id="UP000452235">
    <property type="component" value="Unassembled WGS sequence"/>
</dbReference>
<gene>
    <name evidence="1" type="ORF">ATEIFO6365_0005040000</name>
</gene>
<evidence type="ECO:0000313" key="2">
    <source>
        <dbReference type="Proteomes" id="UP000452235"/>
    </source>
</evidence>
<organism evidence="1 2">
    <name type="scientific">Aspergillus terreus</name>
    <dbReference type="NCBI Taxonomy" id="33178"/>
    <lineage>
        <taxon>Eukaryota</taxon>
        <taxon>Fungi</taxon>
        <taxon>Dikarya</taxon>
        <taxon>Ascomycota</taxon>
        <taxon>Pezizomycotina</taxon>
        <taxon>Eurotiomycetes</taxon>
        <taxon>Eurotiomycetidae</taxon>
        <taxon>Eurotiales</taxon>
        <taxon>Aspergillaceae</taxon>
        <taxon>Aspergillus</taxon>
        <taxon>Aspergillus subgen. Circumdati</taxon>
    </lineage>
</organism>